<sequence length="80" mass="8785">MTTKSDVIGFVGGVDADVIHRFEKGFQKGAKSVNPKIKILSTYAGTFSDAGKGSKIAKDMIKKRKQTFYMPQPVIQVSVY</sequence>
<feature type="domain" description="ABC transporter substrate-binding protein PnrA-like" evidence="6">
    <location>
        <begin position="3"/>
        <end position="63"/>
    </location>
</feature>
<dbReference type="PANTHER" id="PTHR34296">
    <property type="entry name" value="TRANSCRIPTIONAL ACTIVATOR PROTEIN MED"/>
    <property type="match status" value="1"/>
</dbReference>
<dbReference type="AlphaFoldDB" id="A0A5S9M728"/>
<keyword evidence="5" id="KW-0449">Lipoprotein</keyword>
<accession>A0A5S9M728</accession>
<dbReference type="EMBL" id="AP021906">
    <property type="protein sequence ID" value="BBP88422.1"/>
    <property type="molecule type" value="Genomic_DNA"/>
</dbReference>
<evidence type="ECO:0000256" key="4">
    <source>
        <dbReference type="ARBA" id="ARBA00023136"/>
    </source>
</evidence>
<gene>
    <name evidence="7" type="ORF">BsIDN1_20400</name>
</gene>
<evidence type="ECO:0000256" key="1">
    <source>
        <dbReference type="ARBA" id="ARBA00004236"/>
    </source>
</evidence>
<evidence type="ECO:0000256" key="5">
    <source>
        <dbReference type="ARBA" id="ARBA00023288"/>
    </source>
</evidence>
<dbReference type="PANTHER" id="PTHR34296:SF2">
    <property type="entry name" value="ABC TRANSPORTER GUANOSINE-BINDING PROTEIN NUPN"/>
    <property type="match status" value="1"/>
</dbReference>
<dbReference type="Proteomes" id="UP000464658">
    <property type="component" value="Chromosome"/>
</dbReference>
<keyword evidence="2" id="KW-1003">Cell membrane</keyword>
<evidence type="ECO:0000259" key="6">
    <source>
        <dbReference type="Pfam" id="PF02608"/>
    </source>
</evidence>
<keyword evidence="3" id="KW-0732">Signal</keyword>
<evidence type="ECO:0000256" key="3">
    <source>
        <dbReference type="ARBA" id="ARBA00022729"/>
    </source>
</evidence>
<evidence type="ECO:0000313" key="7">
    <source>
        <dbReference type="EMBL" id="BBP88422.1"/>
    </source>
</evidence>
<evidence type="ECO:0000313" key="8">
    <source>
        <dbReference type="Proteomes" id="UP000464658"/>
    </source>
</evidence>
<dbReference type="GO" id="GO:0005886">
    <property type="term" value="C:plasma membrane"/>
    <property type="evidence" value="ECO:0007669"/>
    <property type="project" value="UniProtKB-SubCell"/>
</dbReference>
<dbReference type="Gene3D" id="3.40.50.2300">
    <property type="match status" value="1"/>
</dbReference>
<proteinExistence type="predicted"/>
<organism evidence="7 8">
    <name type="scientific">Bacillus safensis</name>
    <dbReference type="NCBI Taxonomy" id="561879"/>
    <lineage>
        <taxon>Bacteria</taxon>
        <taxon>Bacillati</taxon>
        <taxon>Bacillota</taxon>
        <taxon>Bacilli</taxon>
        <taxon>Bacillales</taxon>
        <taxon>Bacillaceae</taxon>
        <taxon>Bacillus</taxon>
    </lineage>
</organism>
<dbReference type="InterPro" id="IPR050957">
    <property type="entry name" value="BMP_lipoprotein"/>
</dbReference>
<comment type="subcellular location">
    <subcellularLocation>
        <location evidence="1">Cell membrane</location>
    </subcellularLocation>
</comment>
<name>A0A5S9M728_BACIA</name>
<protein>
    <recommendedName>
        <fullName evidence="6">ABC transporter substrate-binding protein PnrA-like domain-containing protein</fullName>
    </recommendedName>
</protein>
<keyword evidence="4" id="KW-0472">Membrane</keyword>
<reference evidence="7 8" key="1">
    <citation type="submission" date="2019-12" db="EMBL/GenBank/DDBJ databases">
        <title>Full genome sequence of a Bacillus safensis strain isolated from commercially available natto in Indonesia.</title>
        <authorList>
            <person name="Yoshida M."/>
            <person name="Uomi M."/>
            <person name="Waturangi D."/>
            <person name="Ekaputri J.J."/>
            <person name="Setiamarga D.H.E."/>
        </authorList>
    </citation>
    <scope>NUCLEOTIDE SEQUENCE [LARGE SCALE GENOMIC DNA]</scope>
    <source>
        <strain evidence="7 8">IDN1</strain>
    </source>
</reference>
<evidence type="ECO:0000256" key="2">
    <source>
        <dbReference type="ARBA" id="ARBA00022475"/>
    </source>
</evidence>
<dbReference type="Pfam" id="PF02608">
    <property type="entry name" value="Bmp"/>
    <property type="match status" value="1"/>
</dbReference>
<dbReference type="InterPro" id="IPR003760">
    <property type="entry name" value="PnrA-like"/>
</dbReference>